<dbReference type="RefSeq" id="WP_067979506.1">
    <property type="nucleotide sequence ID" value="NZ_CP014163.1"/>
</dbReference>
<dbReference type="Gene3D" id="3.40.50.2300">
    <property type="match status" value="2"/>
</dbReference>
<keyword evidence="6" id="KW-1185">Reference proteome</keyword>
<evidence type="ECO:0000313" key="5">
    <source>
        <dbReference type="EMBL" id="AMB99539.1"/>
    </source>
</evidence>
<keyword evidence="2" id="KW-0805">Transcription regulation</keyword>
<dbReference type="CDD" id="cd01392">
    <property type="entry name" value="HTH_LacI"/>
    <property type="match status" value="1"/>
</dbReference>
<accession>A0A0X8FLK4</accession>
<evidence type="ECO:0000256" key="4">
    <source>
        <dbReference type="ARBA" id="ARBA00023163"/>
    </source>
</evidence>
<dbReference type="Pfam" id="PF00356">
    <property type="entry name" value="LacI"/>
    <property type="match status" value="1"/>
</dbReference>
<dbReference type="PANTHER" id="PTHR30146">
    <property type="entry name" value="LACI-RELATED TRANSCRIPTIONAL REPRESSOR"/>
    <property type="match status" value="1"/>
</dbReference>
<organism evidence="5 6">
    <name type="scientific">Aerococcus urinaehominis</name>
    <dbReference type="NCBI Taxonomy" id="128944"/>
    <lineage>
        <taxon>Bacteria</taxon>
        <taxon>Bacillati</taxon>
        <taxon>Bacillota</taxon>
        <taxon>Bacilli</taxon>
        <taxon>Lactobacillales</taxon>
        <taxon>Aerococcaceae</taxon>
        <taxon>Aerococcus</taxon>
    </lineage>
</organism>
<dbReference type="PROSITE" id="PS50932">
    <property type="entry name" value="HTH_LACI_2"/>
    <property type="match status" value="1"/>
</dbReference>
<dbReference type="PROSITE" id="PS00356">
    <property type="entry name" value="HTH_LACI_1"/>
    <property type="match status" value="1"/>
</dbReference>
<evidence type="ECO:0000313" key="6">
    <source>
        <dbReference type="Proteomes" id="UP000062260"/>
    </source>
</evidence>
<evidence type="ECO:0000256" key="3">
    <source>
        <dbReference type="ARBA" id="ARBA00023125"/>
    </source>
</evidence>
<dbReference type="InterPro" id="IPR001761">
    <property type="entry name" value="Peripla_BP/Lac1_sug-bd_dom"/>
</dbReference>
<dbReference type="InterPro" id="IPR010982">
    <property type="entry name" value="Lambda_DNA-bd_dom_sf"/>
</dbReference>
<dbReference type="PRINTS" id="PR00036">
    <property type="entry name" value="HTHLACI"/>
</dbReference>
<proteinExistence type="predicted"/>
<dbReference type="Proteomes" id="UP000062260">
    <property type="component" value="Chromosome"/>
</dbReference>
<protein>
    <submittedName>
        <fullName evidence="5">Uncharacterized protein</fullName>
    </submittedName>
</protein>
<reference evidence="5 6" key="1">
    <citation type="journal article" date="2016" name="Genome Announc.">
        <title>Complete Genome Sequences of Aerococcus christensenii CCUG 28831T, Aerococcus sanguinicola CCUG 43001T, Aerococcus urinae CCUG 36881T, Aerococcus urinaeequi CCUG 28094T, Aerococcus urinaehominis CCUG 42038 BT, and Aerococcus viridans CCUG 4311T.</title>
        <authorList>
            <person name="Carkaci D."/>
            <person name="Dargis R."/>
            <person name="Nielsen X.C."/>
            <person name="Skovgaard O."/>
            <person name="Fuursted K."/>
            <person name="Christensen J.J."/>
        </authorList>
    </citation>
    <scope>NUCLEOTIDE SEQUENCE [LARGE SCALE GENOMIC DNA]</scope>
    <source>
        <strain evidence="5 6">CCUG42038B</strain>
    </source>
</reference>
<reference evidence="6" key="2">
    <citation type="submission" date="2016-01" db="EMBL/GenBank/DDBJ databases">
        <title>Six Aerococcus type strain genome sequencing and assembly using PacBio and Illumina Hiseq.</title>
        <authorList>
            <person name="Carkaci D."/>
            <person name="Dargis R."/>
            <person name="Nielsen X.C."/>
            <person name="Skovgaard O."/>
            <person name="Fuursted K."/>
            <person name="Christensen J.J."/>
        </authorList>
    </citation>
    <scope>NUCLEOTIDE SEQUENCE [LARGE SCALE GENOMIC DNA]</scope>
    <source>
        <strain evidence="6">CCUG42038B</strain>
    </source>
</reference>
<dbReference type="Pfam" id="PF00532">
    <property type="entry name" value="Peripla_BP_1"/>
    <property type="match status" value="1"/>
</dbReference>
<dbReference type="InterPro" id="IPR000843">
    <property type="entry name" value="HTH_LacI"/>
</dbReference>
<dbReference type="GO" id="GO:0000976">
    <property type="term" value="F:transcription cis-regulatory region binding"/>
    <property type="evidence" value="ECO:0007669"/>
    <property type="project" value="TreeGrafter"/>
</dbReference>
<dbReference type="SUPFAM" id="SSF47413">
    <property type="entry name" value="lambda repressor-like DNA-binding domains"/>
    <property type="match status" value="1"/>
</dbReference>
<evidence type="ECO:0000256" key="1">
    <source>
        <dbReference type="ARBA" id="ARBA00022491"/>
    </source>
</evidence>
<dbReference type="Gene3D" id="1.10.260.40">
    <property type="entry name" value="lambda repressor-like DNA-binding domains"/>
    <property type="match status" value="1"/>
</dbReference>
<dbReference type="InterPro" id="IPR001387">
    <property type="entry name" value="Cro/C1-type_HTH"/>
</dbReference>
<dbReference type="KEGG" id="auh:AWM75_05795"/>
<dbReference type="GO" id="GO:0003700">
    <property type="term" value="F:DNA-binding transcription factor activity"/>
    <property type="evidence" value="ECO:0007669"/>
    <property type="project" value="TreeGrafter"/>
</dbReference>
<dbReference type="OrthoDB" id="9796186at2"/>
<dbReference type="PANTHER" id="PTHR30146:SF95">
    <property type="entry name" value="RIBOSE OPERON REPRESSOR"/>
    <property type="match status" value="1"/>
</dbReference>
<dbReference type="STRING" id="128944.AWM75_05795"/>
<dbReference type="PROSITE" id="PS50943">
    <property type="entry name" value="HTH_CROC1"/>
    <property type="match status" value="1"/>
</dbReference>
<keyword evidence="4" id="KW-0804">Transcription</keyword>
<dbReference type="AlphaFoldDB" id="A0A0X8FLK4"/>
<name>A0A0X8FLK4_9LACT</name>
<dbReference type="EMBL" id="CP014163">
    <property type="protein sequence ID" value="AMB99539.1"/>
    <property type="molecule type" value="Genomic_DNA"/>
</dbReference>
<dbReference type="SMART" id="SM00354">
    <property type="entry name" value="HTH_LACI"/>
    <property type="match status" value="1"/>
</dbReference>
<dbReference type="InterPro" id="IPR028082">
    <property type="entry name" value="Peripla_BP_I"/>
</dbReference>
<gene>
    <name evidence="5" type="ORF">AWM75_05795</name>
</gene>
<sequence length="325" mass="35842">MAVTLKDVAQLAGVSVATVSRVINDKGYLSAATRAKVAAAIEELGYQPNFMARSLQGKQTQLIGLVFPSIQNVFYAELIEALEDKLYQQGYKSFLATCDYQSNKEKAYIEMLQANRVDGMIVGSHALKPADYADVQAPVVSFDRYLGPSIPIVSSDNYRGGQLVGQHFQKKGLTNIAIVTGANEADSPTYDRYLGFKESLSDQENIALSHWQLLPDYSMVRRRLVLGDLLRTPGLEGIFCTDDLTALLVLDLLGHDQNKNSIQVVGYDGSQLINRYHSYLTTVQQPVADLADLCVEMLMKRIAGQVFSDHTHIKLPVYLRVGTSG</sequence>
<dbReference type="SUPFAM" id="SSF53822">
    <property type="entry name" value="Periplasmic binding protein-like I"/>
    <property type="match status" value="1"/>
</dbReference>
<keyword evidence="1" id="KW-0678">Repressor</keyword>
<evidence type="ECO:0000256" key="2">
    <source>
        <dbReference type="ARBA" id="ARBA00023015"/>
    </source>
</evidence>
<keyword evidence="3" id="KW-0238">DNA-binding</keyword>